<feature type="region of interest" description="Disordered" evidence="16">
    <location>
        <begin position="536"/>
        <end position="574"/>
    </location>
</feature>
<organism evidence="21 22">
    <name type="scientific">Cloeon dipterum</name>
    <dbReference type="NCBI Taxonomy" id="197152"/>
    <lineage>
        <taxon>Eukaryota</taxon>
        <taxon>Metazoa</taxon>
        <taxon>Ecdysozoa</taxon>
        <taxon>Arthropoda</taxon>
        <taxon>Hexapoda</taxon>
        <taxon>Insecta</taxon>
        <taxon>Pterygota</taxon>
        <taxon>Palaeoptera</taxon>
        <taxon>Ephemeroptera</taxon>
        <taxon>Pisciforma</taxon>
        <taxon>Baetidae</taxon>
        <taxon>Cloeon</taxon>
    </lineage>
</organism>
<dbReference type="PROSITE" id="PS00690">
    <property type="entry name" value="DEAH_ATP_HELICASE"/>
    <property type="match status" value="1"/>
</dbReference>
<keyword evidence="6" id="KW-0378">Hydrolase</keyword>
<evidence type="ECO:0000256" key="16">
    <source>
        <dbReference type="SAM" id="MobiDB-lite"/>
    </source>
</evidence>
<dbReference type="GO" id="GO:0008270">
    <property type="term" value="F:zinc ion binding"/>
    <property type="evidence" value="ECO:0007669"/>
    <property type="project" value="UniProtKB-KW"/>
</dbReference>
<dbReference type="PANTHER" id="PTHR18934">
    <property type="entry name" value="ATP-DEPENDENT RNA HELICASE"/>
    <property type="match status" value="1"/>
</dbReference>
<dbReference type="Gene3D" id="3.10.110.10">
    <property type="entry name" value="Ubiquitin Conjugating Enzyme"/>
    <property type="match status" value="1"/>
</dbReference>
<dbReference type="SMART" id="SM00487">
    <property type="entry name" value="DEXDc"/>
    <property type="match status" value="1"/>
</dbReference>
<dbReference type="Gene3D" id="3.40.50.300">
    <property type="entry name" value="P-loop containing nucleotide triphosphate hydrolases"/>
    <property type="match status" value="2"/>
</dbReference>
<dbReference type="Pfam" id="PF21010">
    <property type="entry name" value="HA2_C"/>
    <property type="match status" value="1"/>
</dbReference>
<dbReference type="Pfam" id="PF04408">
    <property type="entry name" value="WHD_HA2"/>
    <property type="match status" value="1"/>
</dbReference>
<reference evidence="21 22" key="1">
    <citation type="submission" date="2020-04" db="EMBL/GenBank/DDBJ databases">
        <authorList>
            <person name="Alioto T."/>
            <person name="Alioto T."/>
            <person name="Gomez Garrido J."/>
        </authorList>
    </citation>
    <scope>NUCLEOTIDE SEQUENCE [LARGE SCALE GENOMIC DNA]</scope>
</reference>
<dbReference type="SMART" id="SM00847">
    <property type="entry name" value="HA2"/>
    <property type="match status" value="1"/>
</dbReference>
<evidence type="ECO:0000256" key="12">
    <source>
        <dbReference type="ARBA" id="ARBA00057709"/>
    </source>
</evidence>
<evidence type="ECO:0000259" key="19">
    <source>
        <dbReference type="PROSITE" id="PS51192"/>
    </source>
</evidence>
<keyword evidence="8 15" id="KW-0862">Zinc</keyword>
<feature type="compositionally biased region" description="Low complexity" evidence="16">
    <location>
        <begin position="934"/>
        <end position="945"/>
    </location>
</feature>
<dbReference type="PROSITE" id="PS50103">
    <property type="entry name" value="ZF_C3H1"/>
    <property type="match status" value="1"/>
</dbReference>
<dbReference type="Pfam" id="PF00271">
    <property type="entry name" value="Helicase_C"/>
    <property type="match status" value="1"/>
</dbReference>
<dbReference type="InterPro" id="IPR011545">
    <property type="entry name" value="DEAD/DEAH_box_helicase_dom"/>
</dbReference>
<evidence type="ECO:0000256" key="15">
    <source>
        <dbReference type="PROSITE-ProRule" id="PRU00723"/>
    </source>
</evidence>
<keyword evidence="7" id="KW-0347">Helicase</keyword>
<feature type="region of interest" description="Disordered" evidence="16">
    <location>
        <begin position="906"/>
        <end position="959"/>
    </location>
</feature>
<dbReference type="Pfam" id="PF22600">
    <property type="entry name" value="MTPAP-like_central"/>
    <property type="match status" value="1"/>
</dbReference>
<name>A0A8S1CEH9_9INSE</name>
<evidence type="ECO:0000256" key="8">
    <source>
        <dbReference type="ARBA" id="ARBA00022833"/>
    </source>
</evidence>
<dbReference type="InterPro" id="IPR000571">
    <property type="entry name" value="Znf_CCCH"/>
</dbReference>
<keyword evidence="22" id="KW-1185">Reference proteome</keyword>
<evidence type="ECO:0000313" key="21">
    <source>
        <dbReference type="EMBL" id="CAB3368705.1"/>
    </source>
</evidence>
<dbReference type="GO" id="GO:0016787">
    <property type="term" value="F:hydrolase activity"/>
    <property type="evidence" value="ECO:0007669"/>
    <property type="project" value="UniProtKB-KW"/>
</dbReference>
<dbReference type="GO" id="GO:1990817">
    <property type="term" value="F:poly(A) RNA polymerase activity"/>
    <property type="evidence" value="ECO:0007669"/>
    <property type="project" value="UniProtKB-ARBA"/>
</dbReference>
<dbReference type="CDD" id="cd23825">
    <property type="entry name" value="RWD_DHX57"/>
    <property type="match status" value="1"/>
</dbReference>
<dbReference type="InterPro" id="IPR002464">
    <property type="entry name" value="DNA/RNA_helicase_DEAH_CS"/>
</dbReference>
<dbReference type="Pfam" id="PF00270">
    <property type="entry name" value="DEAD"/>
    <property type="match status" value="1"/>
</dbReference>
<protein>
    <recommendedName>
        <fullName evidence="13">Putative ATP-dependent RNA helicase DHX57</fullName>
        <ecNumber evidence="2">3.6.4.13</ecNumber>
    </recommendedName>
    <alternativeName>
        <fullName evidence="14">DEAH box protein 57</fullName>
    </alternativeName>
</protein>
<dbReference type="InterPro" id="IPR014001">
    <property type="entry name" value="Helicase_ATP-bd"/>
</dbReference>
<gene>
    <name evidence="21" type="ORF">CLODIP_2_CD00807</name>
</gene>
<feature type="zinc finger region" description="C3H1-type" evidence="15">
    <location>
        <begin position="786"/>
        <end position="813"/>
    </location>
</feature>
<evidence type="ECO:0000256" key="7">
    <source>
        <dbReference type="ARBA" id="ARBA00022806"/>
    </source>
</evidence>
<dbReference type="Gene3D" id="2.30.30.1190">
    <property type="match status" value="1"/>
</dbReference>
<dbReference type="FunFam" id="1.20.120.1080:FF:000002">
    <property type="entry name" value="Putative ATP-dependent RNA helicase DHX36"/>
    <property type="match status" value="1"/>
</dbReference>
<dbReference type="InterPro" id="IPR054708">
    <property type="entry name" value="MTPAP-like_central"/>
</dbReference>
<dbReference type="PANTHER" id="PTHR18934:SF145">
    <property type="entry name" value="ATP-DEPENDENT RNA HELICASE DHX57-RELATED"/>
    <property type="match status" value="1"/>
</dbReference>
<evidence type="ECO:0000259" key="17">
    <source>
        <dbReference type="PROSITE" id="PS50103"/>
    </source>
</evidence>
<keyword evidence="4" id="KW-0547">Nucleotide-binding</keyword>
<dbReference type="EC" id="3.6.4.13" evidence="2"/>
<evidence type="ECO:0000259" key="18">
    <source>
        <dbReference type="PROSITE" id="PS50908"/>
    </source>
</evidence>
<evidence type="ECO:0000256" key="4">
    <source>
        <dbReference type="ARBA" id="ARBA00022741"/>
    </source>
</evidence>
<dbReference type="InterPro" id="IPR016135">
    <property type="entry name" value="UBQ-conjugating_enzyme/RWD"/>
</dbReference>
<dbReference type="Pfam" id="PF05773">
    <property type="entry name" value="RWD"/>
    <property type="match status" value="1"/>
</dbReference>
<evidence type="ECO:0000256" key="14">
    <source>
        <dbReference type="ARBA" id="ARBA00083389"/>
    </source>
</evidence>
<dbReference type="FunFam" id="3.40.50.300:FF:000284">
    <property type="entry name" value="probable ATP-dependent RNA helicase YTHDC2"/>
    <property type="match status" value="1"/>
</dbReference>
<feature type="domain" description="C3H1-type" evidence="17">
    <location>
        <begin position="786"/>
        <end position="813"/>
    </location>
</feature>
<evidence type="ECO:0000256" key="9">
    <source>
        <dbReference type="ARBA" id="ARBA00022840"/>
    </source>
</evidence>
<keyword evidence="9" id="KW-0067">ATP-binding</keyword>
<dbReference type="EMBL" id="CADEPI010000039">
    <property type="protein sequence ID" value="CAB3368705.1"/>
    <property type="molecule type" value="Genomic_DNA"/>
</dbReference>
<evidence type="ECO:0000256" key="13">
    <source>
        <dbReference type="ARBA" id="ARBA00071682"/>
    </source>
</evidence>
<accession>A0A8S1CEH9</accession>
<keyword evidence="3 15" id="KW-0479">Metal-binding</keyword>
<dbReference type="SUPFAM" id="SSF81631">
    <property type="entry name" value="PAP/OAS1 substrate-binding domain"/>
    <property type="match status" value="1"/>
</dbReference>
<dbReference type="SUPFAM" id="SSF90229">
    <property type="entry name" value="CCCH zinc finger"/>
    <property type="match status" value="1"/>
</dbReference>
<sequence length="1833" mass="206287">MRRQRQCFSGPLSILASRKFSSETRSLQSFDEMIDMRRGQAQRSVLVQVYSGNSYSDLSELCHEFGKVKETFYYTTNEELHFMLVEFESKESARKMMNSATFGQQMPAVPCVTPFLWMRANNIKKAGKGTLCPEPVSDSEAKPEEILQQMRSAQSISHQISVLRNLTKMADVGTRLRFLTARQLEMSLSGAFPLIKALPFGSSVNGFGKAGCDLDLVLQLGGLEEGQEIKSQGGRLVYHGKNNQSCNGRALVQRHMEVIADFIQHMLPGFSKIQRILHARVPIIKFRHDLTMVECDLSMTNMTALYMSELLYLMGEIDSRVRPLVCFVRKWAQSNGLTNQTPGRWISNFSLTLLTIFYLQKKMVLPSLGTLIHLAGPNDKRMTADGINCTFLRDLSNLSISKNEETLAELLAGFFDFYAGFDFASKGLSLVSGKEMPKPEHCPLYIENPMERYLNVSKNVSPEETVRLQVELRNSSWLLEQIQDEEQNGRESENWGVLKLLLKSDTSGFKVPKPKTFRLVQYFCLQLVRMDGVVKKKGASRPNRGGGAASKAQKPQPSASRNAGFSKKGDMESFKDGTYEDTVVYAKETPNHSAPEPLQTLKVELQKLYMSKDNEKLVMDALKHAHGDEFELSEKSAYKDQGAGALKQYWMSRSTLIVQGGIDYSNREKNQLQGPNQISAFALKKLESFGFHSTHCVEALNIFNGDVSQALQLLCSAYFSSPEPQEPLEKLSESLIGARQEEKEALEAIYDSEFVERIPYKVWCLKLNLPYLRKLCDKPKVVVPTKPAKELCRFYLKGVCRQSYNCKFSHEGLSKASTVSDAHLRDPKDESTLFEMEIRFPEGNNYPTDAPLVCVSAESSKFPTDLCLKISKKLNDEAKLLAEQGFPAIFSLVGILEQETEIAPLLNLPRPGPRQLEPLVPTDKGEEQIQETPNNKNSKKQNQQSAPRGARQKSSDQIVRENERLRKLHLEKPEFQQYKKMMQARKKLPAWSEQNKILEALRTSQVVVVSGATGCGKSTQVPQFIMDEWLGGDRFDPSSTVEIICTQPRRLSAIGVAERVADERAEKIGQSVGYQIRLESKTCSSTRLLFCTTGILLRRLEGDAELGAVSHVIVDEVHERSDESDFLLMILRDLLPKRPDLKIVLMSATLNADLFSEYFGQVPVIEIPGRTFPVERLFLEDTLAKIGYTVDEHSQYARHVKLNNLSDIRELDTAGSDDLELELSIVGDNFSVAHDRTPDEKLSPAQLFHRYEGFDKQVCKTILYMEPEKINYELIEATLVYIAQGDHKYPKKGSILVFLPGLAEITAMLDQIKDHRVLGQRRGKFEIIPLHSSLSSEDQALIFRKPKDGVRKIVLSTNLAETSITIDDCVFVVDAGKMKEKRYDPNKNMESLELCWVSQANALQRRGRAGRVMPGVCFHLYTKHRFEWQFLKQPIPELQRVPLEQLVLKIKVLTLFKGREPMEVLLNTLEPPSEESVSTAIRRLQDVGALDNAGALTALGHHLAALPVDVRIGKLILLGAIFSCVDSALTMAACLSYKSPFVSPFSKRDEADKMKRQFSTYNSDQLTVLRAYKGWQKAKEAGYSAGQSFAQENFLSHRTLQMIVETKLQFLELLVSIGFVPSDEFDSFRVKKAAKMGRDVTLDSSGAKLNEHNENYKLLSSILCAALYPNVVKVLSPQQMYALQASGAVPRAPKPEELKFKTKDDGYVAMHPSSINYQVGIYSSPYLVFHEKIKTSRIFIRECSMVPALALVLLTGSSLNVEIHSGMTVVALEGGWIRFGVDSHPVAEMYKGIRVELFKLMDKKIADPSYDFQSEVLSQHVIKAIIRLLTSEL</sequence>
<evidence type="ECO:0000256" key="1">
    <source>
        <dbReference type="ARBA" id="ARBA00008792"/>
    </source>
</evidence>
<dbReference type="CDD" id="cd05402">
    <property type="entry name" value="NT_PAP_TUTase"/>
    <property type="match status" value="1"/>
</dbReference>
<dbReference type="InterPro" id="IPR048333">
    <property type="entry name" value="HA2_WH"/>
</dbReference>
<feature type="compositionally biased region" description="Polar residues" evidence="16">
    <location>
        <begin position="553"/>
        <end position="563"/>
    </location>
</feature>
<dbReference type="PROSITE" id="PS51194">
    <property type="entry name" value="HELICASE_CTER"/>
    <property type="match status" value="1"/>
</dbReference>
<dbReference type="InterPro" id="IPR036855">
    <property type="entry name" value="Znf_CCCH_sf"/>
</dbReference>
<dbReference type="OrthoDB" id="5600252at2759"/>
<feature type="domain" description="Helicase C-terminal" evidence="20">
    <location>
        <begin position="1274"/>
        <end position="1454"/>
    </location>
</feature>
<dbReference type="GO" id="GO:0003723">
    <property type="term" value="F:RNA binding"/>
    <property type="evidence" value="ECO:0007669"/>
    <property type="project" value="TreeGrafter"/>
</dbReference>
<dbReference type="SUPFAM" id="SSF52540">
    <property type="entry name" value="P-loop containing nucleoside triphosphate hydrolases"/>
    <property type="match status" value="1"/>
</dbReference>
<dbReference type="Pfam" id="PF07717">
    <property type="entry name" value="OB_NTP_bind"/>
    <property type="match status" value="1"/>
</dbReference>
<dbReference type="InterPro" id="IPR007502">
    <property type="entry name" value="Helicase-assoc_dom"/>
</dbReference>
<dbReference type="SUPFAM" id="SSF46934">
    <property type="entry name" value="UBA-like"/>
    <property type="match status" value="1"/>
</dbReference>
<dbReference type="SMART" id="SM00490">
    <property type="entry name" value="HELICc"/>
    <property type="match status" value="1"/>
</dbReference>
<dbReference type="GO" id="GO:0003724">
    <property type="term" value="F:RNA helicase activity"/>
    <property type="evidence" value="ECO:0007669"/>
    <property type="project" value="UniProtKB-EC"/>
</dbReference>
<comment type="caution">
    <text evidence="21">The sequence shown here is derived from an EMBL/GenBank/DDBJ whole genome shotgun (WGS) entry which is preliminary data.</text>
</comment>
<evidence type="ECO:0000256" key="11">
    <source>
        <dbReference type="ARBA" id="ARBA00047984"/>
    </source>
</evidence>
<comment type="function">
    <text evidence="12">Probable ATP-binding RNA helicase.</text>
</comment>
<dbReference type="PROSITE" id="PS51192">
    <property type="entry name" value="HELICASE_ATP_BIND_1"/>
    <property type="match status" value="1"/>
</dbReference>
<dbReference type="Gene3D" id="1.20.120.1080">
    <property type="match status" value="1"/>
</dbReference>
<dbReference type="InterPro" id="IPR011709">
    <property type="entry name" value="DEAD-box_helicase_OB_fold"/>
</dbReference>
<evidence type="ECO:0000256" key="5">
    <source>
        <dbReference type="ARBA" id="ARBA00022771"/>
    </source>
</evidence>
<comment type="catalytic activity">
    <reaction evidence="11">
        <text>ATP + H2O = ADP + phosphate + H(+)</text>
        <dbReference type="Rhea" id="RHEA:13065"/>
        <dbReference type="ChEBI" id="CHEBI:15377"/>
        <dbReference type="ChEBI" id="CHEBI:15378"/>
        <dbReference type="ChEBI" id="CHEBI:30616"/>
        <dbReference type="ChEBI" id="CHEBI:43474"/>
        <dbReference type="ChEBI" id="CHEBI:456216"/>
        <dbReference type="EC" id="3.6.4.13"/>
    </reaction>
</comment>
<dbReference type="GO" id="GO:0005524">
    <property type="term" value="F:ATP binding"/>
    <property type="evidence" value="ECO:0007669"/>
    <property type="project" value="UniProtKB-KW"/>
</dbReference>
<evidence type="ECO:0000256" key="10">
    <source>
        <dbReference type="ARBA" id="ARBA00023054"/>
    </source>
</evidence>
<keyword evidence="10" id="KW-0175">Coiled coil</keyword>
<dbReference type="InterPro" id="IPR027417">
    <property type="entry name" value="P-loop_NTPase"/>
</dbReference>
<evidence type="ECO:0000259" key="20">
    <source>
        <dbReference type="PROSITE" id="PS51194"/>
    </source>
</evidence>
<dbReference type="InterPro" id="IPR009060">
    <property type="entry name" value="UBA-like_sf"/>
</dbReference>
<evidence type="ECO:0000256" key="3">
    <source>
        <dbReference type="ARBA" id="ARBA00022723"/>
    </source>
</evidence>
<dbReference type="CDD" id="cd00590">
    <property type="entry name" value="RRM_SF"/>
    <property type="match status" value="1"/>
</dbReference>
<proteinExistence type="inferred from homology"/>
<dbReference type="Pfam" id="PF26026">
    <property type="entry name" value="RNA_hel_CTD"/>
    <property type="match status" value="1"/>
</dbReference>
<dbReference type="Gene3D" id="1.10.1410.10">
    <property type="match status" value="1"/>
</dbReference>
<dbReference type="InterPro" id="IPR006575">
    <property type="entry name" value="RWD_dom"/>
</dbReference>
<feature type="domain" description="Helicase ATP-binding" evidence="19">
    <location>
        <begin position="998"/>
        <end position="1168"/>
    </location>
</feature>
<dbReference type="InterPro" id="IPR043519">
    <property type="entry name" value="NT_sf"/>
</dbReference>
<feature type="domain" description="RWD" evidence="18">
    <location>
        <begin position="741"/>
        <end position="903"/>
    </location>
</feature>
<dbReference type="SUPFAM" id="SSF81301">
    <property type="entry name" value="Nucleotidyltransferase"/>
    <property type="match status" value="1"/>
</dbReference>
<evidence type="ECO:0000256" key="2">
    <source>
        <dbReference type="ARBA" id="ARBA00012552"/>
    </source>
</evidence>
<comment type="similarity">
    <text evidence="1">Belongs to the DEAD box helicase family. DEAH subfamily.</text>
</comment>
<dbReference type="Proteomes" id="UP000494165">
    <property type="component" value="Unassembled WGS sequence"/>
</dbReference>
<dbReference type="Gene3D" id="3.30.460.10">
    <property type="entry name" value="Beta Polymerase, domain 2"/>
    <property type="match status" value="1"/>
</dbReference>
<dbReference type="SMART" id="SM00356">
    <property type="entry name" value="ZnF_C3H1"/>
    <property type="match status" value="1"/>
</dbReference>
<dbReference type="FunFam" id="3.40.50.300:FF:000325">
    <property type="entry name" value="ATP-dependent RNA helicase DHX29"/>
    <property type="match status" value="1"/>
</dbReference>
<evidence type="ECO:0000313" key="22">
    <source>
        <dbReference type="Proteomes" id="UP000494165"/>
    </source>
</evidence>
<dbReference type="InterPro" id="IPR059023">
    <property type="entry name" value="RNA_hel_CTD"/>
</dbReference>
<dbReference type="PROSITE" id="PS50908">
    <property type="entry name" value="RWD"/>
    <property type="match status" value="1"/>
</dbReference>
<keyword evidence="5 15" id="KW-0863">Zinc-finger</keyword>
<dbReference type="InterPro" id="IPR001650">
    <property type="entry name" value="Helicase_C-like"/>
</dbReference>
<dbReference type="CDD" id="cd18791">
    <property type="entry name" value="SF2_C_RHA"/>
    <property type="match status" value="1"/>
</dbReference>
<evidence type="ECO:0000256" key="6">
    <source>
        <dbReference type="ARBA" id="ARBA00022801"/>
    </source>
</evidence>